<reference evidence="3" key="1">
    <citation type="journal article" date="2019" name="Int. J. Syst. Evol. Microbiol.">
        <title>The Global Catalogue of Microorganisms (GCM) 10K type strain sequencing project: providing services to taxonomists for standard genome sequencing and annotation.</title>
        <authorList>
            <consortium name="The Broad Institute Genomics Platform"/>
            <consortium name="The Broad Institute Genome Sequencing Center for Infectious Disease"/>
            <person name="Wu L."/>
            <person name="Ma J."/>
        </authorList>
    </citation>
    <scope>NUCLEOTIDE SEQUENCE [LARGE SCALE GENOMIC DNA]</scope>
    <source>
        <strain evidence="3">2902at01</strain>
    </source>
</reference>
<protein>
    <submittedName>
        <fullName evidence="2">DUF2726 domain-containing protein</fullName>
    </submittedName>
</protein>
<dbReference type="RefSeq" id="WP_377549900.1">
    <property type="nucleotide sequence ID" value="NZ_JBHSBN010000020.1"/>
</dbReference>
<name>A0ABV8KSJ9_9ACTN</name>
<dbReference type="InterPro" id="IPR024402">
    <property type="entry name" value="DUF2726"/>
</dbReference>
<dbReference type="Proteomes" id="UP001595868">
    <property type="component" value="Unassembled WGS sequence"/>
</dbReference>
<gene>
    <name evidence="2" type="ORF">ACFOX0_24045</name>
</gene>
<evidence type="ECO:0000313" key="2">
    <source>
        <dbReference type="EMBL" id="MFC4108989.1"/>
    </source>
</evidence>
<comment type="caution">
    <text evidence="2">The sequence shown here is derived from an EMBL/GenBank/DDBJ whole genome shotgun (WGS) entry which is preliminary data.</text>
</comment>
<feature type="domain" description="DUF2726" evidence="1">
    <location>
        <begin position="24"/>
        <end position="85"/>
    </location>
</feature>
<evidence type="ECO:0000313" key="3">
    <source>
        <dbReference type="Proteomes" id="UP001595868"/>
    </source>
</evidence>
<keyword evidence="3" id="KW-1185">Reference proteome</keyword>
<sequence>MLRTDRKLGQLVQRRPEGVTASQWNAATRTHLHFVVCDPDSGAPVFAVEFDDADRTDQDHRRTARMKQAVCGAVGLELLTIQSATLRPDRHGRVIVDYLADARAFRDAAGDVDDDAPQPCFRDIVGRLPDGRTGFVNDLGAVARAAAVEAYVDRRLADPILRGLHASWRDGPAEGWGWVDARADRCLFERVRLWSHGFSCGIDPGRLAEDLAAAAVGRRLVHLDTGPDTGSVLRDKADLGREIARLRLRRDELTNEFAFDHVVLDT</sequence>
<proteinExistence type="predicted"/>
<accession>A0ABV8KSJ9</accession>
<evidence type="ECO:0000259" key="1">
    <source>
        <dbReference type="Pfam" id="PF10881"/>
    </source>
</evidence>
<dbReference type="EMBL" id="JBHSBN010000020">
    <property type="protein sequence ID" value="MFC4108989.1"/>
    <property type="molecule type" value="Genomic_DNA"/>
</dbReference>
<organism evidence="2 3">
    <name type="scientific">Micromonospora zhanjiangensis</name>
    <dbReference type="NCBI Taxonomy" id="1522057"/>
    <lineage>
        <taxon>Bacteria</taxon>
        <taxon>Bacillati</taxon>
        <taxon>Actinomycetota</taxon>
        <taxon>Actinomycetes</taxon>
        <taxon>Micromonosporales</taxon>
        <taxon>Micromonosporaceae</taxon>
        <taxon>Micromonospora</taxon>
    </lineage>
</organism>
<dbReference type="Pfam" id="PF10881">
    <property type="entry name" value="DUF2726"/>
    <property type="match status" value="1"/>
</dbReference>